<keyword evidence="1" id="KW-0614">Plasmid</keyword>
<evidence type="ECO:0000313" key="1">
    <source>
        <dbReference type="EMBL" id="CBJ54315.1"/>
    </source>
</evidence>
<protein>
    <recommendedName>
        <fullName evidence="2">DUF4393 domain-containing protein</fullName>
    </recommendedName>
</protein>
<dbReference type="AlphaFoldDB" id="D8P5X9"/>
<accession>D8P5X9</accession>
<name>D8P5X9_RALSL</name>
<reference evidence="1" key="2">
    <citation type="submission" date="2010-02" db="EMBL/GenBank/DDBJ databases">
        <authorList>
            <person name="Genoscope - CEA"/>
        </authorList>
    </citation>
    <scope>NUCLEOTIDE SEQUENCE</scope>
    <source>
        <strain evidence="1">CFBP2957</strain>
        <plasmid evidence="1">RCFBPv3_mp</plasmid>
    </source>
</reference>
<gene>
    <name evidence="1" type="ORF">RCFBP_mp30229</name>
</gene>
<sequence>MDANQLIKAVPPELVKEVYSDAVADTLKEAGKIGVDLVKTVRLALFPIQFGAMLQDRLARHLRSSIERVPPARRIAPVESLALQIADKLRYQEEGSVLTEMYVNLLARAMDKERASEAHPAFLHTISQLAPDEALLVDQLSRADPSLYVRMKGRDAAMLAKERANAIEHSDLAEELKMQIPLISVRPEELGQPDLLHTYIEHLVSLGLVSYTNEHQWVSTTRMVKCSIAGCQFLFIRLNGFGKLFYRGCLPGQTRG</sequence>
<geneLocation type="plasmid" evidence="1">
    <name>RCFBPv3_mp</name>
</geneLocation>
<dbReference type="InterPro" id="IPR025506">
    <property type="entry name" value="Abi_alpha"/>
</dbReference>
<proteinExistence type="predicted"/>
<dbReference type="RefSeq" id="WP_013208789.1">
    <property type="nucleotide sequence ID" value="NC_014309.1"/>
</dbReference>
<reference evidence="1" key="1">
    <citation type="journal article" date="2010" name="BMC Genomics">
        <title>Genomes of three tomato pathogens within the Ralstonia solanacearum species complex reveal significant evolutionary divergence.</title>
        <authorList>
            <person name="Remenant B."/>
            <person name="Coupat-Goutaland B."/>
            <person name="Guidot A."/>
            <person name="Cellier G."/>
            <person name="Wicker E."/>
            <person name="Allen C."/>
            <person name="Fegan M."/>
            <person name="Pruvost O."/>
            <person name="Elbaz M."/>
            <person name="Calteau A."/>
            <person name="Salvignol G."/>
            <person name="Mornico D."/>
            <person name="Mangenot S."/>
            <person name="Barbe V."/>
            <person name="Medigue C."/>
            <person name="Prior P."/>
        </authorList>
    </citation>
    <scope>NUCLEOTIDE SEQUENCE [LARGE SCALE GENOMIC DNA]</scope>
    <source>
        <strain evidence="1">CFBP2957</strain>
        <plasmid evidence="1">RCFBPv3_mp</plasmid>
    </source>
</reference>
<dbReference type="Pfam" id="PF14337">
    <property type="entry name" value="Abi_alpha"/>
    <property type="match status" value="1"/>
</dbReference>
<dbReference type="EMBL" id="FP885907">
    <property type="protein sequence ID" value="CBJ54315.1"/>
    <property type="molecule type" value="Genomic_DNA"/>
</dbReference>
<organism evidence="1">
    <name type="scientific">Ralstonia solanacearum CFBP2957</name>
    <dbReference type="NCBI Taxonomy" id="859656"/>
    <lineage>
        <taxon>Bacteria</taxon>
        <taxon>Pseudomonadati</taxon>
        <taxon>Pseudomonadota</taxon>
        <taxon>Betaproteobacteria</taxon>
        <taxon>Burkholderiales</taxon>
        <taxon>Burkholderiaceae</taxon>
        <taxon>Ralstonia</taxon>
        <taxon>Ralstonia solanacearum species complex</taxon>
    </lineage>
</organism>
<dbReference type="Gene3D" id="3.30.110.190">
    <property type="match status" value="1"/>
</dbReference>
<evidence type="ECO:0008006" key="2">
    <source>
        <dbReference type="Google" id="ProtNLM"/>
    </source>
</evidence>